<comment type="caution">
    <text evidence="6">The sequence shown here is derived from an EMBL/GenBank/DDBJ whole genome shotgun (WGS) entry which is preliminary data.</text>
</comment>
<dbReference type="InterPro" id="IPR032808">
    <property type="entry name" value="DoxX"/>
</dbReference>
<dbReference type="GO" id="GO:0016020">
    <property type="term" value="C:membrane"/>
    <property type="evidence" value="ECO:0007669"/>
    <property type="project" value="UniProtKB-SubCell"/>
</dbReference>
<evidence type="ECO:0000256" key="2">
    <source>
        <dbReference type="ARBA" id="ARBA00022692"/>
    </source>
</evidence>
<accession>A0A841TJG6</accession>
<evidence type="ECO:0000256" key="1">
    <source>
        <dbReference type="ARBA" id="ARBA00004141"/>
    </source>
</evidence>
<dbReference type="Proteomes" id="UP000574133">
    <property type="component" value="Unassembled WGS sequence"/>
</dbReference>
<evidence type="ECO:0000313" key="7">
    <source>
        <dbReference type="Proteomes" id="UP000574133"/>
    </source>
</evidence>
<evidence type="ECO:0000256" key="3">
    <source>
        <dbReference type="ARBA" id="ARBA00022989"/>
    </source>
</evidence>
<keyword evidence="4 5" id="KW-0472">Membrane</keyword>
<dbReference type="PANTHER" id="PTHR39157:SF1">
    <property type="entry name" value="DOXX FAMILY PROTEIN"/>
    <property type="match status" value="1"/>
</dbReference>
<protein>
    <submittedName>
        <fullName evidence="6">DoxX family protein</fullName>
    </submittedName>
</protein>
<proteinExistence type="predicted"/>
<keyword evidence="2 5" id="KW-0812">Transmembrane</keyword>
<dbReference type="PANTHER" id="PTHR39157">
    <property type="entry name" value="INTEGRAL MEMBRANE PROTEIN-RELATED"/>
    <property type="match status" value="1"/>
</dbReference>
<feature type="transmembrane region" description="Helical" evidence="5">
    <location>
        <begin position="90"/>
        <end position="116"/>
    </location>
</feature>
<evidence type="ECO:0000256" key="4">
    <source>
        <dbReference type="ARBA" id="ARBA00023136"/>
    </source>
</evidence>
<feature type="transmembrane region" description="Helical" evidence="5">
    <location>
        <begin position="128"/>
        <end position="152"/>
    </location>
</feature>
<name>A0A841TJG6_9BACL</name>
<gene>
    <name evidence="6" type="ORF">H4Q31_15225</name>
</gene>
<evidence type="ECO:0000256" key="5">
    <source>
        <dbReference type="SAM" id="Phobius"/>
    </source>
</evidence>
<keyword evidence="3 5" id="KW-1133">Transmembrane helix</keyword>
<reference evidence="6 7" key="1">
    <citation type="submission" date="2020-08" db="EMBL/GenBank/DDBJ databases">
        <title>Cohnella phylogeny.</title>
        <authorList>
            <person name="Dunlap C."/>
        </authorList>
    </citation>
    <scope>NUCLEOTIDE SEQUENCE [LARGE SCALE GENOMIC DNA]</scope>
    <source>
        <strain evidence="6 7">DSM 103658</strain>
    </source>
</reference>
<dbReference type="Pfam" id="PF07681">
    <property type="entry name" value="DoxX"/>
    <property type="match status" value="1"/>
</dbReference>
<sequence length="183" mass="20293">MMVNWLRNNRIAAALLFFARIYLGWQWIDAGWHKLTGGFNAGGFLNGAINKPVMETGTEALQYPHFVDFLKHFALPNVDILNLMIPVGEFLVGLGLILGALTTAAAFFGVMMNFMFLLAGTVSSNPWLILFGTVILFAGANAGKFGVDYYALPLIRKLAARMFHRDRHNRHTPIDPKGLTPVN</sequence>
<dbReference type="EMBL" id="JACJVN010000057">
    <property type="protein sequence ID" value="MBB6678641.1"/>
    <property type="molecule type" value="Genomic_DNA"/>
</dbReference>
<dbReference type="AlphaFoldDB" id="A0A841TJG6"/>
<organism evidence="6 7">
    <name type="scientific">Cohnella lubricantis</name>
    <dbReference type="NCBI Taxonomy" id="2163172"/>
    <lineage>
        <taxon>Bacteria</taxon>
        <taxon>Bacillati</taxon>
        <taxon>Bacillota</taxon>
        <taxon>Bacilli</taxon>
        <taxon>Bacillales</taxon>
        <taxon>Paenibacillaceae</taxon>
        <taxon>Cohnella</taxon>
    </lineage>
</organism>
<keyword evidence="7" id="KW-1185">Reference proteome</keyword>
<comment type="subcellular location">
    <subcellularLocation>
        <location evidence="1">Membrane</location>
        <topology evidence="1">Multi-pass membrane protein</topology>
    </subcellularLocation>
</comment>
<evidence type="ECO:0000313" key="6">
    <source>
        <dbReference type="EMBL" id="MBB6678641.1"/>
    </source>
</evidence>